<name>A0A126YCY8_9ACTN</name>
<protein>
    <submittedName>
        <fullName evidence="1">Glyoxalase</fullName>
    </submittedName>
</protein>
<accession>A0A126YCY8</accession>
<sequence>MKNPAGVADSRTPPLHGTVSEMAPSALTSFYPVLCTRKLSESAAFYKNLFGFETTFENEWYVSLRRTEPPHQELALVDAGHPSVPEGFRQPVQGVLLNFEVADVDAEYARLVDGAGLRPQLPLRSEDFGQRHFIVAAPDGVLVDVISPIEPSAEYADAYQDPS</sequence>
<dbReference type="EMBL" id="BNDZ01000005">
    <property type="protein sequence ID" value="GHI50109.1"/>
    <property type="molecule type" value="Genomic_DNA"/>
</dbReference>
<dbReference type="Proteomes" id="UP001051844">
    <property type="component" value="Unassembled WGS sequence"/>
</dbReference>
<evidence type="ECO:0000313" key="1">
    <source>
        <dbReference type="EMBL" id="GHI50109.1"/>
    </source>
</evidence>
<evidence type="ECO:0000313" key="2">
    <source>
        <dbReference type="Proteomes" id="UP001051844"/>
    </source>
</evidence>
<gene>
    <name evidence="1" type="ORF">ScoT_62830</name>
</gene>
<dbReference type="SUPFAM" id="SSF54593">
    <property type="entry name" value="Glyoxalase/Bleomycin resistance protein/Dihydroxybiphenyl dioxygenase"/>
    <property type="match status" value="1"/>
</dbReference>
<dbReference type="AlphaFoldDB" id="A0A126YCY8"/>
<dbReference type="InterPro" id="IPR037523">
    <property type="entry name" value="VOC_core"/>
</dbReference>
<comment type="caution">
    <text evidence="1">The sequence shown here is derived from an EMBL/GenBank/DDBJ whole genome shotgun (WGS) entry which is preliminary data.</text>
</comment>
<dbReference type="PROSITE" id="PS51819">
    <property type="entry name" value="VOC"/>
    <property type="match status" value="1"/>
</dbReference>
<dbReference type="Pfam" id="PF00903">
    <property type="entry name" value="Glyoxalase"/>
    <property type="match status" value="1"/>
</dbReference>
<reference evidence="1" key="1">
    <citation type="submission" date="2022-09" db="EMBL/GenBank/DDBJ databases">
        <title>Whole genome shotgun sequence of Streptomyces albidoflavus NBRC 12854.</title>
        <authorList>
            <person name="Komaki H."/>
            <person name="Tamura T."/>
        </authorList>
    </citation>
    <scope>NUCLEOTIDE SEQUENCE</scope>
    <source>
        <strain evidence="1">NBRC 12854</strain>
    </source>
</reference>
<proteinExistence type="predicted"/>
<dbReference type="InterPro" id="IPR029068">
    <property type="entry name" value="Glyas_Bleomycin-R_OHBP_Dase"/>
</dbReference>
<dbReference type="Gene3D" id="3.30.720.110">
    <property type="match status" value="1"/>
</dbReference>
<dbReference type="KEGG" id="salb:XNR_5925"/>
<dbReference type="Gene3D" id="3.30.720.120">
    <property type="match status" value="1"/>
</dbReference>
<dbReference type="InterPro" id="IPR004360">
    <property type="entry name" value="Glyas_Fos-R_dOase_dom"/>
</dbReference>
<organism evidence="1 2">
    <name type="scientific">Streptomyces albidoflavus</name>
    <dbReference type="NCBI Taxonomy" id="1886"/>
    <lineage>
        <taxon>Bacteria</taxon>
        <taxon>Bacillati</taxon>
        <taxon>Actinomycetota</taxon>
        <taxon>Actinomycetes</taxon>
        <taxon>Kitasatosporales</taxon>
        <taxon>Streptomycetaceae</taxon>
        <taxon>Streptomyces</taxon>
        <taxon>Streptomyces albidoflavus group</taxon>
    </lineage>
</organism>